<dbReference type="PANTHER" id="PTHR11692">
    <property type="entry name" value="BIFUNCTIONAL PURINE BIOSYNTHESIS PROTEIN PURH"/>
    <property type="match status" value="1"/>
</dbReference>
<dbReference type="Gene3D" id="1.10.287.440">
    <property type="match status" value="1"/>
</dbReference>
<dbReference type="Pfam" id="PF01808">
    <property type="entry name" value="AICARFT_IMPCHas"/>
    <property type="match status" value="1"/>
</dbReference>
<dbReference type="AlphaFoldDB" id="A0A0R1PS13"/>
<dbReference type="PANTHER" id="PTHR11692:SF0">
    <property type="entry name" value="BIFUNCTIONAL PURINE BIOSYNTHESIS PROTEIN ATIC"/>
    <property type="match status" value="1"/>
</dbReference>
<organism evidence="1 2">
    <name type="scientific">Liquorilactobacillus uvarum DSM 19971</name>
    <dbReference type="NCBI Taxonomy" id="1423812"/>
    <lineage>
        <taxon>Bacteria</taxon>
        <taxon>Bacillati</taxon>
        <taxon>Bacillota</taxon>
        <taxon>Bacilli</taxon>
        <taxon>Lactobacillales</taxon>
        <taxon>Lactobacillaceae</taxon>
        <taxon>Liquorilactobacillus</taxon>
    </lineage>
</organism>
<dbReference type="GO" id="GO:0004643">
    <property type="term" value="F:phosphoribosylaminoimidazolecarboxamide formyltransferase activity"/>
    <property type="evidence" value="ECO:0007669"/>
    <property type="project" value="InterPro"/>
</dbReference>
<dbReference type="STRING" id="1423812.FD20_GL001511"/>
<dbReference type="GO" id="GO:0003937">
    <property type="term" value="F:IMP cyclohydrolase activity"/>
    <property type="evidence" value="ECO:0007669"/>
    <property type="project" value="InterPro"/>
</dbReference>
<dbReference type="Gene3D" id="3.40.140.20">
    <property type="match status" value="2"/>
</dbReference>
<dbReference type="NCBIfam" id="NF005492">
    <property type="entry name" value="PRK07106.1"/>
    <property type="match status" value="1"/>
</dbReference>
<keyword evidence="2" id="KW-1185">Reference proteome</keyword>
<evidence type="ECO:0000313" key="2">
    <source>
        <dbReference type="Proteomes" id="UP000051155"/>
    </source>
</evidence>
<comment type="caution">
    <text evidence="1">The sequence shown here is derived from an EMBL/GenBank/DDBJ whole genome shotgun (WGS) entry which is preliminary data.</text>
</comment>
<dbReference type="SMART" id="SM00798">
    <property type="entry name" value="AICARFT_IMPCHas"/>
    <property type="match status" value="1"/>
</dbReference>
<evidence type="ECO:0008006" key="3">
    <source>
        <dbReference type="Google" id="ProtNLM"/>
    </source>
</evidence>
<dbReference type="Proteomes" id="UP000051155">
    <property type="component" value="Unassembled WGS sequence"/>
</dbReference>
<gene>
    <name evidence="1" type="ORF">FD20_GL001511</name>
</gene>
<dbReference type="GO" id="GO:0005829">
    <property type="term" value="C:cytosol"/>
    <property type="evidence" value="ECO:0007669"/>
    <property type="project" value="TreeGrafter"/>
</dbReference>
<dbReference type="InterPro" id="IPR024050">
    <property type="entry name" value="AICAR_Tfase_insert_dom_sf"/>
</dbReference>
<dbReference type="InterPro" id="IPR016193">
    <property type="entry name" value="Cytidine_deaminase-like"/>
</dbReference>
<dbReference type="FunFam" id="3.40.140.20:FF:000003">
    <property type="entry name" value="Bifunctional purine biosynthesis protein"/>
    <property type="match status" value="1"/>
</dbReference>
<dbReference type="InterPro" id="IPR002695">
    <property type="entry name" value="PurH-like"/>
</dbReference>
<evidence type="ECO:0000313" key="1">
    <source>
        <dbReference type="EMBL" id="KRL35305.1"/>
    </source>
</evidence>
<proteinExistence type="predicted"/>
<name>A0A0R1PS13_9LACO</name>
<protein>
    <recommendedName>
        <fullName evidence="3">Phosphoribosylaminoimidazolecarboxamide formyltransferase</fullName>
    </recommendedName>
</protein>
<sequence length="406" mass="45071">MSAWTGGHFLWRKLMQLLSLRYGTNPDQTPATLTFPGNQTSPLTVLNGQPGYINLLDALNSWQLVRELQEATGLAAAASFKHVSPAGVGTAVRFDQTLCQSYHLTTCPTSAIAIAYVRARGADRMSSYGDFIGLSAKCDAETAHLIQHEVSDGIIAPAYTPEALTILKQKKRGRYLILQIDPDYTPAEPITTRQVFGFELTQPRSQQTITPALLTNIPTQQTKLPQSAIRDLLIALITTKYTQSNSVCYAYDGQTIGVGAGQQSRIHCVRLAGGKADRWLLRQHPLILGLPFQPTVKQVTKDNVIDQILEVGITSILADHVWEQYFTRQPVELKQLDRTAWLKHFQNISLASDGFFPFSDNIERAVKSGVRYIAQPGGSIRDDAVIEACDRYHMTMAMTGLRLFWH</sequence>
<reference evidence="1 2" key="1">
    <citation type="journal article" date="2015" name="Genome Announc.">
        <title>Expanding the biotechnology potential of lactobacilli through comparative genomics of 213 strains and associated genera.</title>
        <authorList>
            <person name="Sun Z."/>
            <person name="Harris H.M."/>
            <person name="McCann A."/>
            <person name="Guo C."/>
            <person name="Argimon S."/>
            <person name="Zhang W."/>
            <person name="Yang X."/>
            <person name="Jeffery I.B."/>
            <person name="Cooney J.C."/>
            <person name="Kagawa T.F."/>
            <person name="Liu W."/>
            <person name="Song Y."/>
            <person name="Salvetti E."/>
            <person name="Wrobel A."/>
            <person name="Rasinkangas P."/>
            <person name="Parkhill J."/>
            <person name="Rea M.C."/>
            <person name="O'Sullivan O."/>
            <person name="Ritari J."/>
            <person name="Douillard F.P."/>
            <person name="Paul Ross R."/>
            <person name="Yang R."/>
            <person name="Briner A.E."/>
            <person name="Felis G.E."/>
            <person name="de Vos W.M."/>
            <person name="Barrangou R."/>
            <person name="Klaenhammer T.R."/>
            <person name="Caufield P.W."/>
            <person name="Cui Y."/>
            <person name="Zhang H."/>
            <person name="O'Toole P.W."/>
        </authorList>
    </citation>
    <scope>NUCLEOTIDE SEQUENCE [LARGE SCALE GENOMIC DNA]</scope>
    <source>
        <strain evidence="1 2">DSM 19971</strain>
    </source>
</reference>
<dbReference type="InterPro" id="IPR024051">
    <property type="entry name" value="AICAR_Tfase_dup_dom_sf"/>
</dbReference>
<accession>A0A0R1PS13</accession>
<dbReference type="EMBL" id="AZEG01000033">
    <property type="protein sequence ID" value="KRL35305.1"/>
    <property type="molecule type" value="Genomic_DNA"/>
</dbReference>
<dbReference type="SUPFAM" id="SSF53927">
    <property type="entry name" value="Cytidine deaminase-like"/>
    <property type="match status" value="1"/>
</dbReference>
<dbReference type="PATRIC" id="fig|1423812.3.peg.1606"/>
<dbReference type="GO" id="GO:0006189">
    <property type="term" value="P:'de novo' IMP biosynthetic process"/>
    <property type="evidence" value="ECO:0007669"/>
    <property type="project" value="TreeGrafter"/>
</dbReference>